<keyword evidence="1" id="KW-0614">Plasmid</keyword>
<geneLocation type="plasmid" evidence="1 2">
    <name>unnamed</name>
</geneLocation>
<dbReference type="RefSeq" id="WP_231419931.1">
    <property type="nucleotide sequence ID" value="NZ_CP126447.1"/>
</dbReference>
<proteinExistence type="predicted"/>
<keyword evidence="2" id="KW-1185">Reference proteome</keyword>
<sequence length="48" mass="5606">MNKTIFNMEGLTLLEEGEKVCKPDFVEYVEANFDVKEDENGEKVFTFK</sequence>
<dbReference type="Proteomes" id="UP001236652">
    <property type="component" value="Plasmid unnamed"/>
</dbReference>
<evidence type="ECO:0000313" key="2">
    <source>
        <dbReference type="Proteomes" id="UP001236652"/>
    </source>
</evidence>
<reference evidence="1 2" key="1">
    <citation type="submission" date="2023-05" db="EMBL/GenBank/DDBJ databases">
        <title>Comparative genomics reveals the evidence of polycyclic aromatic hydrocarbons degradation in moderately halophilic genus Pontibacillus.</title>
        <authorList>
            <person name="Yang H."/>
            <person name="Qian Z."/>
        </authorList>
    </citation>
    <scope>NUCLEOTIDE SEQUENCE [LARGE SCALE GENOMIC DNA]</scope>
    <source>
        <strain evidence="2">HN14</strain>
        <plasmid evidence="1 2">unnamed</plasmid>
    </source>
</reference>
<gene>
    <name evidence="1" type="ORF">QNI29_21010</name>
</gene>
<evidence type="ECO:0000313" key="1">
    <source>
        <dbReference type="EMBL" id="WIG00288.1"/>
    </source>
</evidence>
<accession>A0ABY8V509</accession>
<dbReference type="EMBL" id="CP126447">
    <property type="protein sequence ID" value="WIG00288.1"/>
    <property type="molecule type" value="Genomic_DNA"/>
</dbReference>
<protein>
    <submittedName>
        <fullName evidence="1">Uncharacterized protein</fullName>
    </submittedName>
</protein>
<organism evidence="1 2">
    <name type="scientific">Pontibacillus chungwhensis</name>
    <dbReference type="NCBI Taxonomy" id="265426"/>
    <lineage>
        <taxon>Bacteria</taxon>
        <taxon>Bacillati</taxon>
        <taxon>Bacillota</taxon>
        <taxon>Bacilli</taxon>
        <taxon>Bacillales</taxon>
        <taxon>Bacillaceae</taxon>
        <taxon>Pontibacillus</taxon>
    </lineage>
</organism>
<name>A0ABY8V509_9BACI</name>